<accession>A0A0F9DRL5</accession>
<sequence>MSYKPAVYVYQLKRNGKITEVPNTSWAQINGAMDAIQSFLFHASEGDKIEIEITKMNWQEFEKLPEYRGVLK</sequence>
<protein>
    <submittedName>
        <fullName evidence="1">Uncharacterized protein</fullName>
    </submittedName>
</protein>
<comment type="caution">
    <text evidence="1">The sequence shown here is derived from an EMBL/GenBank/DDBJ whole genome shotgun (WGS) entry which is preliminary data.</text>
</comment>
<evidence type="ECO:0000313" key="1">
    <source>
        <dbReference type="EMBL" id="KKL64374.1"/>
    </source>
</evidence>
<reference evidence="1" key="1">
    <citation type="journal article" date="2015" name="Nature">
        <title>Complex archaea that bridge the gap between prokaryotes and eukaryotes.</title>
        <authorList>
            <person name="Spang A."/>
            <person name="Saw J.H."/>
            <person name="Jorgensen S.L."/>
            <person name="Zaremba-Niedzwiedzka K."/>
            <person name="Martijn J."/>
            <person name="Lind A.E."/>
            <person name="van Eijk R."/>
            <person name="Schleper C."/>
            <person name="Guy L."/>
            <person name="Ettema T.J."/>
        </authorList>
    </citation>
    <scope>NUCLEOTIDE SEQUENCE</scope>
</reference>
<dbReference type="AlphaFoldDB" id="A0A0F9DRL5"/>
<name>A0A0F9DRL5_9ZZZZ</name>
<proteinExistence type="predicted"/>
<organism evidence="1">
    <name type="scientific">marine sediment metagenome</name>
    <dbReference type="NCBI Taxonomy" id="412755"/>
    <lineage>
        <taxon>unclassified sequences</taxon>
        <taxon>metagenomes</taxon>
        <taxon>ecological metagenomes</taxon>
    </lineage>
</organism>
<dbReference type="EMBL" id="LAZR01027865">
    <property type="protein sequence ID" value="KKL64374.1"/>
    <property type="molecule type" value="Genomic_DNA"/>
</dbReference>
<gene>
    <name evidence="1" type="ORF">LCGC14_2165690</name>
</gene>